<evidence type="ECO:0000256" key="3">
    <source>
        <dbReference type="ARBA" id="ARBA00022723"/>
    </source>
</evidence>
<dbReference type="GO" id="GO:0003824">
    <property type="term" value="F:catalytic activity"/>
    <property type="evidence" value="ECO:0007669"/>
    <property type="project" value="InterPro"/>
</dbReference>
<evidence type="ECO:0000256" key="6">
    <source>
        <dbReference type="PIRSR" id="PIRSR004869-50"/>
    </source>
</evidence>
<reference evidence="8 9" key="1">
    <citation type="journal article" date="2019" name="Nat. Microbiol.">
        <title>Expanding anaerobic alkane metabolism in the domain of Archaea.</title>
        <authorList>
            <person name="Wang Y."/>
            <person name="Wegener G."/>
            <person name="Hou J."/>
            <person name="Wang F."/>
            <person name="Xiao X."/>
        </authorList>
    </citation>
    <scope>NUCLEOTIDE SEQUENCE [LARGE SCALE GENOMIC DNA]</scope>
    <source>
        <strain evidence="8">WYZ-LMO10</strain>
    </source>
</reference>
<evidence type="ECO:0000256" key="4">
    <source>
        <dbReference type="ARBA" id="ARBA00023004"/>
    </source>
</evidence>
<feature type="binding site" evidence="6">
    <location>
        <position position="149"/>
    </location>
    <ligand>
        <name>[4Fe-4S] cluster</name>
        <dbReference type="ChEBI" id="CHEBI:49883"/>
        <note>4Fe-4S-S-AdoMet</note>
    </ligand>
</feature>
<organism evidence="8 9">
    <name type="scientific">Thermoproteota archaeon</name>
    <dbReference type="NCBI Taxonomy" id="2056631"/>
    <lineage>
        <taxon>Archaea</taxon>
        <taxon>Thermoproteota</taxon>
    </lineage>
</organism>
<keyword evidence="1" id="KW-0004">4Fe-4S</keyword>
<sequence>MGECLICHTRSPKISGSLGVCLDCIRNRPSEALTITSRVHGDTRRRFGLPPCPPRDPDGLECKICANSCSLGVGRTGFCGLVKNIDGRLVRFGGTPDKGILEWYYDPLPTNCVASWFCPGCTGRGHPEFAYTSGPEYGYLNLAVFYGSCSFDCLYCQNWHYRSLSAKRSPSVSAEELALKSMERKVSCICYFGGDPSTQMPHSLETSRIAYESSKKSGRIIRLCWETNGNFSREMAMAAGEYALKSGGNIKFDIKAWDENLNIALCGVSNRATLDNFRSLGSLYRKRPEPPVLSASTLLVPGYIDAEEVERIAEFISSIDRSVPYTLLAFYGCYVMGDLPTTSWSLALECKEAALKHLDNVTIGNLHLLS</sequence>
<dbReference type="SFLD" id="SFLDS00029">
    <property type="entry name" value="Radical_SAM"/>
    <property type="match status" value="1"/>
</dbReference>
<dbReference type="InterPro" id="IPR013785">
    <property type="entry name" value="Aldolase_TIM"/>
</dbReference>
<accession>A0A523BEC7</accession>
<evidence type="ECO:0000259" key="7">
    <source>
        <dbReference type="Pfam" id="PF04055"/>
    </source>
</evidence>
<dbReference type="GO" id="GO:0046872">
    <property type="term" value="F:metal ion binding"/>
    <property type="evidence" value="ECO:0007669"/>
    <property type="project" value="UniProtKB-KW"/>
</dbReference>
<comment type="caution">
    <text evidence="8">The sequence shown here is derived from an EMBL/GenBank/DDBJ whole genome shotgun (WGS) entry which is preliminary data.</text>
</comment>
<gene>
    <name evidence="8" type="ORF">DSO08_02680</name>
</gene>
<dbReference type="InterPro" id="IPR058240">
    <property type="entry name" value="rSAM_sf"/>
</dbReference>
<dbReference type="Pfam" id="PF04055">
    <property type="entry name" value="Radical_SAM"/>
    <property type="match status" value="1"/>
</dbReference>
<dbReference type="CDD" id="cd01335">
    <property type="entry name" value="Radical_SAM"/>
    <property type="match status" value="1"/>
</dbReference>
<dbReference type="SUPFAM" id="SSF102114">
    <property type="entry name" value="Radical SAM enzymes"/>
    <property type="match status" value="1"/>
</dbReference>
<evidence type="ECO:0000313" key="9">
    <source>
        <dbReference type="Proteomes" id="UP000315399"/>
    </source>
</evidence>
<dbReference type="GO" id="GO:0051539">
    <property type="term" value="F:4 iron, 4 sulfur cluster binding"/>
    <property type="evidence" value="ECO:0007669"/>
    <property type="project" value="UniProtKB-KW"/>
</dbReference>
<dbReference type="InterPro" id="IPR016431">
    <property type="entry name" value="Pyrv-formate_lyase-activ_prd"/>
</dbReference>
<evidence type="ECO:0000256" key="2">
    <source>
        <dbReference type="ARBA" id="ARBA00022691"/>
    </source>
</evidence>
<feature type="binding site" evidence="6">
    <location>
        <position position="156"/>
    </location>
    <ligand>
        <name>[4Fe-4S] cluster</name>
        <dbReference type="ChEBI" id="CHEBI:49883"/>
        <note>4Fe-4S-S-AdoMet</note>
    </ligand>
</feature>
<evidence type="ECO:0000256" key="5">
    <source>
        <dbReference type="ARBA" id="ARBA00023014"/>
    </source>
</evidence>
<keyword evidence="4 6" id="KW-0408">Iron</keyword>
<dbReference type="InterPro" id="IPR007197">
    <property type="entry name" value="rSAM"/>
</dbReference>
<dbReference type="InterPro" id="IPR034457">
    <property type="entry name" value="Organic_radical-activating"/>
</dbReference>
<keyword evidence="3 6" id="KW-0479">Metal-binding</keyword>
<proteinExistence type="predicted"/>
<keyword evidence="5 6" id="KW-0411">Iron-sulfur</keyword>
<dbReference type="AlphaFoldDB" id="A0A523BEC7"/>
<dbReference type="Gene3D" id="3.20.20.70">
    <property type="entry name" value="Aldolase class I"/>
    <property type="match status" value="1"/>
</dbReference>
<dbReference type="Proteomes" id="UP000315399">
    <property type="component" value="Unassembled WGS sequence"/>
</dbReference>
<dbReference type="PIRSF" id="PIRSF004869">
    <property type="entry name" value="PflX_prd"/>
    <property type="match status" value="1"/>
</dbReference>
<feature type="binding site" evidence="6">
    <location>
        <position position="153"/>
    </location>
    <ligand>
        <name>[4Fe-4S] cluster</name>
        <dbReference type="ChEBI" id="CHEBI:49883"/>
        <note>4Fe-4S-S-AdoMet</note>
    </ligand>
</feature>
<name>A0A523BEC7_9CREN</name>
<feature type="domain" description="Radical SAM core" evidence="7">
    <location>
        <begin position="145"/>
        <end position="316"/>
    </location>
</feature>
<dbReference type="EMBL" id="QNVH01000018">
    <property type="protein sequence ID" value="TDA39212.1"/>
    <property type="molecule type" value="Genomic_DNA"/>
</dbReference>
<evidence type="ECO:0000313" key="8">
    <source>
        <dbReference type="EMBL" id="TDA39212.1"/>
    </source>
</evidence>
<protein>
    <submittedName>
        <fullName evidence="8">Radical SAM protein</fullName>
    </submittedName>
</protein>
<keyword evidence="2 6" id="KW-0949">S-adenosyl-L-methionine</keyword>
<evidence type="ECO:0000256" key="1">
    <source>
        <dbReference type="ARBA" id="ARBA00022485"/>
    </source>
</evidence>
<dbReference type="PANTHER" id="PTHR30352">
    <property type="entry name" value="PYRUVATE FORMATE-LYASE-ACTIVATING ENZYME"/>
    <property type="match status" value="1"/>
</dbReference>
<dbReference type="PANTHER" id="PTHR30352:SF22">
    <property type="entry name" value="PYRUVATE FORMATE-LYASE ACTIVATING ENZYME HOMOLOG"/>
    <property type="match status" value="1"/>
</dbReference>
<comment type="cofactor">
    <cofactor evidence="6">
        <name>[4Fe-4S] cluster</name>
        <dbReference type="ChEBI" id="CHEBI:49883"/>
    </cofactor>
    <text evidence="6">Binds 1 [4Fe-4S] cluster. The cluster is coordinated with 3 cysteines and an exchangeable S-adenosyl-L-methionine.</text>
</comment>